<keyword evidence="1" id="KW-0472">Membrane</keyword>
<comment type="caution">
    <text evidence="2">The sequence shown here is derived from an EMBL/GenBank/DDBJ whole genome shotgun (WGS) entry which is preliminary data.</text>
</comment>
<proteinExistence type="predicted"/>
<dbReference type="Proteomes" id="UP000885744">
    <property type="component" value="Unassembled WGS sequence"/>
</dbReference>
<keyword evidence="1" id="KW-1133">Transmembrane helix</keyword>
<sequence length="121" mass="13181">MINNNILKKILWPSCYVVLLAAAIFGLIGERPKEIGQKISWDGFKTVPPAGEVQAAAVALEVPPNYLGSVTVDVEKDMTLAYVNKTFALPASYVPPNLKQITGVSTYGNQLFRADVLPYLD</sequence>
<feature type="transmembrane region" description="Helical" evidence="1">
    <location>
        <begin position="6"/>
        <end position="28"/>
    </location>
</feature>
<gene>
    <name evidence="2" type="ORF">ENI09_01170</name>
</gene>
<accession>A0A7C1NMD7</accession>
<protein>
    <submittedName>
        <fullName evidence="2">Uncharacterized protein</fullName>
    </submittedName>
</protein>
<organism evidence="2">
    <name type="scientific">candidate division WWE3 bacterium</name>
    <dbReference type="NCBI Taxonomy" id="2053526"/>
    <lineage>
        <taxon>Bacteria</taxon>
        <taxon>Katanobacteria</taxon>
    </lineage>
</organism>
<keyword evidence="1" id="KW-0812">Transmembrane</keyword>
<evidence type="ECO:0000313" key="2">
    <source>
        <dbReference type="EMBL" id="HEB14006.1"/>
    </source>
</evidence>
<dbReference type="EMBL" id="DRHH01000047">
    <property type="protein sequence ID" value="HEB14006.1"/>
    <property type="molecule type" value="Genomic_DNA"/>
</dbReference>
<dbReference type="AlphaFoldDB" id="A0A7C1NMD7"/>
<reference evidence="2" key="1">
    <citation type="journal article" date="2020" name="mSystems">
        <title>Genome- and Community-Level Interaction Insights into Carbon Utilization and Element Cycling Functions of Hydrothermarchaeota in Hydrothermal Sediment.</title>
        <authorList>
            <person name="Zhou Z."/>
            <person name="Liu Y."/>
            <person name="Xu W."/>
            <person name="Pan J."/>
            <person name="Luo Z.H."/>
            <person name="Li M."/>
        </authorList>
    </citation>
    <scope>NUCLEOTIDE SEQUENCE [LARGE SCALE GENOMIC DNA]</scope>
    <source>
        <strain evidence="2">HyVt-365</strain>
    </source>
</reference>
<evidence type="ECO:0000256" key="1">
    <source>
        <dbReference type="SAM" id="Phobius"/>
    </source>
</evidence>
<name>A0A7C1NMD7_UNCKA</name>
<feature type="non-terminal residue" evidence="2">
    <location>
        <position position="121"/>
    </location>
</feature>